<organism evidence="4 5">
    <name type="scientific">Propionibacterium ruminifibrarum</name>
    <dbReference type="NCBI Taxonomy" id="1962131"/>
    <lineage>
        <taxon>Bacteria</taxon>
        <taxon>Bacillati</taxon>
        <taxon>Actinomycetota</taxon>
        <taxon>Actinomycetes</taxon>
        <taxon>Propionibacteriales</taxon>
        <taxon>Propionibacteriaceae</taxon>
        <taxon>Propionibacterium</taxon>
    </lineage>
</organism>
<feature type="binding site" evidence="3">
    <location>
        <position position="52"/>
    </location>
    <ligand>
        <name>Mg(2+)</name>
        <dbReference type="ChEBI" id="CHEBI:18420"/>
        <label>1</label>
    </ligand>
</feature>
<dbReference type="GO" id="GO:0046872">
    <property type="term" value="F:metal ion binding"/>
    <property type="evidence" value="ECO:0007669"/>
    <property type="project" value="UniProtKB-KW"/>
</dbReference>
<feature type="binding site" evidence="3">
    <location>
        <position position="305"/>
    </location>
    <ligand>
        <name>Mg(2+)</name>
        <dbReference type="ChEBI" id="CHEBI:18420"/>
        <label>2</label>
    </ligand>
</feature>
<dbReference type="EMBL" id="OMOH01000013">
    <property type="protein sequence ID" value="SPF69438.1"/>
    <property type="molecule type" value="Genomic_DNA"/>
</dbReference>
<dbReference type="InterPro" id="IPR005502">
    <property type="entry name" value="Ribosyl_crysJ1"/>
</dbReference>
<evidence type="ECO:0000256" key="2">
    <source>
        <dbReference type="ARBA" id="ARBA00022801"/>
    </source>
</evidence>
<gene>
    <name evidence="4" type="ORF">PROPJV5_2423</name>
</gene>
<dbReference type="Pfam" id="PF03747">
    <property type="entry name" value="ADP_ribosyl_GH"/>
    <property type="match status" value="1"/>
</dbReference>
<dbReference type="OrthoDB" id="4871367at2"/>
<reference evidence="5" key="1">
    <citation type="submission" date="2018-02" db="EMBL/GenBank/DDBJ databases">
        <authorList>
            <person name="Hornung B."/>
        </authorList>
    </citation>
    <scope>NUCLEOTIDE SEQUENCE [LARGE SCALE GENOMIC DNA]</scope>
</reference>
<dbReference type="GO" id="GO:0016787">
    <property type="term" value="F:hydrolase activity"/>
    <property type="evidence" value="ECO:0007669"/>
    <property type="project" value="UniProtKB-KW"/>
</dbReference>
<name>A0A375I3G4_9ACTN</name>
<evidence type="ECO:0000313" key="5">
    <source>
        <dbReference type="Proteomes" id="UP000265962"/>
    </source>
</evidence>
<protein>
    <submittedName>
        <fullName evidence="4">ADP-ribosylglycohydrolase</fullName>
    </submittedName>
</protein>
<accession>A0A375I3G4</accession>
<keyword evidence="3" id="KW-0479">Metal-binding</keyword>
<feature type="binding site" evidence="3">
    <location>
        <position position="50"/>
    </location>
    <ligand>
        <name>Mg(2+)</name>
        <dbReference type="ChEBI" id="CHEBI:18420"/>
        <label>1</label>
    </ligand>
</feature>
<proteinExistence type="inferred from homology"/>
<dbReference type="InterPro" id="IPR050792">
    <property type="entry name" value="ADP-ribosylglycohydrolase"/>
</dbReference>
<feature type="binding site" evidence="3">
    <location>
        <position position="308"/>
    </location>
    <ligand>
        <name>Mg(2+)</name>
        <dbReference type="ChEBI" id="CHEBI:18420"/>
        <label>1</label>
    </ligand>
</feature>
<dbReference type="InterPro" id="IPR036705">
    <property type="entry name" value="Ribosyl_crysJ1_sf"/>
</dbReference>
<keyword evidence="3" id="KW-0460">Magnesium</keyword>
<dbReference type="PANTHER" id="PTHR16222:SF24">
    <property type="entry name" value="ADP-RIBOSYLHYDROLASE ARH3"/>
    <property type="match status" value="1"/>
</dbReference>
<dbReference type="Proteomes" id="UP000265962">
    <property type="component" value="Unassembled WGS sequence"/>
</dbReference>
<comment type="similarity">
    <text evidence="1">Belongs to the ADP-ribosylglycohydrolase family.</text>
</comment>
<dbReference type="AlphaFoldDB" id="A0A375I3G4"/>
<keyword evidence="5" id="KW-1185">Reference proteome</keyword>
<feature type="binding site" evidence="3">
    <location>
        <position position="51"/>
    </location>
    <ligand>
        <name>Mg(2+)</name>
        <dbReference type="ChEBI" id="CHEBI:18420"/>
        <label>1</label>
    </ligand>
</feature>
<dbReference type="RefSeq" id="WP_119716530.1">
    <property type="nucleotide sequence ID" value="NZ_OMOH01000013.1"/>
</dbReference>
<sequence length="362" mass="37805">MSTDTALNDRIRGAVLGSAWGDAWGRPTEFWGFEQIEQADPAPSDPLVVSDDTQMCLATNTALTGLIASDEGRRALLALPAGRGWDVVREAFAHRYIAWRSDPDNDRAPGRACLAATGKLELLAAAGGARSWREGALGNDSKGCGTTMRAPWTGLLGLPGPVTAAASFAQSQITHDHPMGWVAAAVVALLAQHCLAVAEPARLRGFGLVGAAERAVEVVRPLAGLGSAAERAGVEAACDELAACFARVRALWGEFAADRGDPCLFFGQGWVADEALVTATAVTQRAIDAGDPADAVRRLVHTGGDSDSMAILGGAFVGAAWGFRELWAGLPVEGHFEPRYERELAEAVVSIEAARAALRGAA</sequence>
<keyword evidence="2 4" id="KW-0378">Hydrolase</keyword>
<dbReference type="Gene3D" id="1.10.4080.10">
    <property type="entry name" value="ADP-ribosylation/Crystallin J1"/>
    <property type="match status" value="1"/>
</dbReference>
<feature type="binding site" evidence="3">
    <location>
        <position position="307"/>
    </location>
    <ligand>
        <name>Mg(2+)</name>
        <dbReference type="ChEBI" id="CHEBI:18420"/>
        <label>1</label>
    </ligand>
</feature>
<comment type="cofactor">
    <cofactor evidence="3">
        <name>Mg(2+)</name>
        <dbReference type="ChEBI" id="CHEBI:18420"/>
    </cofactor>
    <text evidence="3">Binds 2 magnesium ions per subunit.</text>
</comment>
<dbReference type="SUPFAM" id="SSF101478">
    <property type="entry name" value="ADP-ribosylglycohydrolase"/>
    <property type="match status" value="1"/>
</dbReference>
<evidence type="ECO:0000256" key="3">
    <source>
        <dbReference type="PIRSR" id="PIRSR605502-1"/>
    </source>
</evidence>
<dbReference type="PANTHER" id="PTHR16222">
    <property type="entry name" value="ADP-RIBOSYLGLYCOHYDROLASE"/>
    <property type="match status" value="1"/>
</dbReference>
<evidence type="ECO:0000256" key="1">
    <source>
        <dbReference type="ARBA" id="ARBA00010702"/>
    </source>
</evidence>
<evidence type="ECO:0000313" key="4">
    <source>
        <dbReference type="EMBL" id="SPF69438.1"/>
    </source>
</evidence>